<dbReference type="Proteomes" id="UP001060336">
    <property type="component" value="Chromosome"/>
</dbReference>
<evidence type="ECO:0000256" key="9">
    <source>
        <dbReference type="ARBA" id="ARBA00033158"/>
    </source>
</evidence>
<evidence type="ECO:0000256" key="8">
    <source>
        <dbReference type="ARBA" id="ARBA00026068"/>
    </source>
</evidence>
<dbReference type="GO" id="GO:0000921">
    <property type="term" value="P:septin ring assembly"/>
    <property type="evidence" value="ECO:0007669"/>
    <property type="project" value="TreeGrafter"/>
</dbReference>
<evidence type="ECO:0000256" key="3">
    <source>
        <dbReference type="ARBA" id="ARBA00022490"/>
    </source>
</evidence>
<name>A0A9J7AZP9_9PROT</name>
<evidence type="ECO:0000256" key="4">
    <source>
        <dbReference type="ARBA" id="ARBA00022618"/>
    </source>
</evidence>
<evidence type="ECO:0000256" key="5">
    <source>
        <dbReference type="ARBA" id="ARBA00023210"/>
    </source>
</evidence>
<keyword evidence="6" id="KW-0131">Cell cycle</keyword>
<comment type="subcellular location">
    <subcellularLocation>
        <location evidence="1">Cytoplasm</location>
    </subcellularLocation>
</comment>
<gene>
    <name evidence="10" type="primary">zapA</name>
    <name evidence="10" type="ORF">NUH88_08485</name>
</gene>
<keyword evidence="3" id="KW-0963">Cytoplasm</keyword>
<comment type="subunit">
    <text evidence="8">Homodimer. Interacts with FtsZ.</text>
</comment>
<dbReference type="Pfam" id="PF05164">
    <property type="entry name" value="ZapA"/>
    <property type="match status" value="1"/>
</dbReference>
<accession>A0A9J7AZP9</accession>
<dbReference type="EMBL" id="CP102480">
    <property type="protein sequence ID" value="UUX51724.1"/>
    <property type="molecule type" value="Genomic_DNA"/>
</dbReference>
<dbReference type="InterPro" id="IPR036192">
    <property type="entry name" value="Cell_div_ZapA-like_sf"/>
</dbReference>
<sequence>MAQVEININGKNYRIACEDGQESRIASLASMVDSHIKDLVEQIGQIGDTRLLVMASLLIADELVDLREIEGEVAAEGGGAPLGESEEKIAAALDAMAGRIESIADQLERA</sequence>
<dbReference type="InterPro" id="IPR007838">
    <property type="entry name" value="Cell_div_ZapA-like"/>
</dbReference>
<evidence type="ECO:0000256" key="6">
    <source>
        <dbReference type="ARBA" id="ARBA00023306"/>
    </source>
</evidence>
<dbReference type="GO" id="GO:0030428">
    <property type="term" value="C:cell septum"/>
    <property type="evidence" value="ECO:0007669"/>
    <property type="project" value="TreeGrafter"/>
</dbReference>
<evidence type="ECO:0000256" key="7">
    <source>
        <dbReference type="ARBA" id="ARBA00024910"/>
    </source>
</evidence>
<dbReference type="Gene3D" id="3.30.160.880">
    <property type="entry name" value="Cell division protein ZapA protomer, N-terminal domain"/>
    <property type="match status" value="1"/>
</dbReference>
<evidence type="ECO:0000313" key="11">
    <source>
        <dbReference type="Proteomes" id="UP001060336"/>
    </source>
</evidence>
<dbReference type="KEGG" id="naci:NUH88_08485"/>
<dbReference type="GO" id="GO:0043093">
    <property type="term" value="P:FtsZ-dependent cytokinesis"/>
    <property type="evidence" value="ECO:0007669"/>
    <property type="project" value="TreeGrafter"/>
</dbReference>
<evidence type="ECO:0000256" key="2">
    <source>
        <dbReference type="ARBA" id="ARBA00015195"/>
    </source>
</evidence>
<evidence type="ECO:0000313" key="10">
    <source>
        <dbReference type="EMBL" id="UUX51724.1"/>
    </source>
</evidence>
<dbReference type="SUPFAM" id="SSF102829">
    <property type="entry name" value="Cell division protein ZapA-like"/>
    <property type="match status" value="1"/>
</dbReference>
<organism evidence="10 11">
    <name type="scientific">Nisaea acidiphila</name>
    <dbReference type="NCBI Taxonomy" id="1862145"/>
    <lineage>
        <taxon>Bacteria</taxon>
        <taxon>Pseudomonadati</taxon>
        <taxon>Pseudomonadota</taxon>
        <taxon>Alphaproteobacteria</taxon>
        <taxon>Rhodospirillales</taxon>
        <taxon>Thalassobaculaceae</taxon>
        <taxon>Nisaea</taxon>
    </lineage>
</organism>
<dbReference type="InterPro" id="IPR042233">
    <property type="entry name" value="Cell_div_ZapA_N"/>
</dbReference>
<dbReference type="AlphaFoldDB" id="A0A9J7AZP9"/>
<keyword evidence="4 10" id="KW-0132">Cell division</keyword>
<keyword evidence="11" id="KW-1185">Reference proteome</keyword>
<dbReference type="GO" id="GO:0000917">
    <property type="term" value="P:division septum assembly"/>
    <property type="evidence" value="ECO:0007669"/>
    <property type="project" value="UniProtKB-KW"/>
</dbReference>
<evidence type="ECO:0000256" key="1">
    <source>
        <dbReference type="ARBA" id="ARBA00004496"/>
    </source>
</evidence>
<dbReference type="GO" id="GO:0005829">
    <property type="term" value="C:cytosol"/>
    <property type="evidence" value="ECO:0007669"/>
    <property type="project" value="TreeGrafter"/>
</dbReference>
<dbReference type="GO" id="GO:0032153">
    <property type="term" value="C:cell division site"/>
    <property type="evidence" value="ECO:0007669"/>
    <property type="project" value="TreeGrafter"/>
</dbReference>
<dbReference type="RefSeq" id="WP_257771386.1">
    <property type="nucleotide sequence ID" value="NZ_CP102480.1"/>
</dbReference>
<reference evidence="10" key="1">
    <citation type="submission" date="2022-08" db="EMBL/GenBank/DDBJ databases">
        <title>Nisaea acidiphila sp. nov., isolated from a marine algal debris and emended description of the genus Nisaea Urios et al. 2008.</title>
        <authorList>
            <person name="Kwon K."/>
        </authorList>
    </citation>
    <scope>NUCLEOTIDE SEQUENCE</scope>
    <source>
        <strain evidence="10">MEBiC11861</strain>
    </source>
</reference>
<dbReference type="PANTHER" id="PTHR34981">
    <property type="entry name" value="CELL DIVISION PROTEIN ZAPA"/>
    <property type="match status" value="1"/>
</dbReference>
<protein>
    <recommendedName>
        <fullName evidence="2">Cell division protein ZapA</fullName>
    </recommendedName>
    <alternativeName>
        <fullName evidence="9">Z ring-associated protein ZapA</fullName>
    </alternativeName>
</protein>
<keyword evidence="5" id="KW-0717">Septation</keyword>
<proteinExistence type="predicted"/>
<comment type="function">
    <text evidence="7">Activator of cell division through the inhibition of FtsZ GTPase activity, therefore promoting FtsZ assembly into bundles of protofilaments necessary for the formation of the division Z ring. It is recruited early at mid-cell but it is not essential for cell division.</text>
</comment>
<dbReference type="PANTHER" id="PTHR34981:SF1">
    <property type="entry name" value="CELL DIVISION PROTEIN ZAPA"/>
    <property type="match status" value="1"/>
</dbReference>